<sequence>MSFAAAGPSQETTSSKWSRPPSPVQQFTDTSTPLAPNLWTAAPAVCTTDRARFARHGGPDLRHLRGRSIPERVDRTVASSHSTSSSRRTKSTKLTKATPNTSKRSSAYDKAPDNNADLHQTRPSLSPSKFSDGAFEHFQDEHVHLGSEGDVMRKIIPVISGSTNIPNSENVLFNNLESITNSTTVDLKPDFYDGARFTVIIPSDTNATRRPAAPNFFLEAKAPWAGADIPKRQAGLGGAIGARAMHALQNYGDEEPDFDGNTSATARPTTLAQARSSYIRISGFAMTGSREMFVQGATAFQNTRDLAQEYRDLFILAANTRARQPRPETPPEAESTCEDHVGPQAIGTENYAASHDLDDGPALPLFDTSFISSFSAQRQTSSKRNRAPHSPPSNAQPHKKHGSAKRRTRQSAS</sequence>
<dbReference type="AlphaFoldDB" id="A0AAE0MZI2"/>
<feature type="region of interest" description="Disordered" evidence="1">
    <location>
        <begin position="1"/>
        <end position="38"/>
    </location>
</feature>
<organism evidence="2 3">
    <name type="scientific">Lasiosphaeria ovina</name>
    <dbReference type="NCBI Taxonomy" id="92902"/>
    <lineage>
        <taxon>Eukaryota</taxon>
        <taxon>Fungi</taxon>
        <taxon>Dikarya</taxon>
        <taxon>Ascomycota</taxon>
        <taxon>Pezizomycotina</taxon>
        <taxon>Sordariomycetes</taxon>
        <taxon>Sordariomycetidae</taxon>
        <taxon>Sordariales</taxon>
        <taxon>Lasiosphaeriaceae</taxon>
        <taxon>Lasiosphaeria</taxon>
    </lineage>
</organism>
<evidence type="ECO:0000256" key="1">
    <source>
        <dbReference type="SAM" id="MobiDB-lite"/>
    </source>
</evidence>
<gene>
    <name evidence="2" type="ORF">B0T24DRAFT_652290</name>
</gene>
<accession>A0AAE0MZI2</accession>
<keyword evidence="3" id="KW-1185">Reference proteome</keyword>
<evidence type="ECO:0000313" key="2">
    <source>
        <dbReference type="EMBL" id="KAK3365172.1"/>
    </source>
</evidence>
<feature type="compositionally biased region" description="Polar residues" evidence="1">
    <location>
        <begin position="117"/>
        <end position="129"/>
    </location>
</feature>
<feature type="compositionally biased region" description="Basic and acidic residues" evidence="1">
    <location>
        <begin position="55"/>
        <end position="75"/>
    </location>
</feature>
<dbReference type="EMBL" id="JAULSN010000009">
    <property type="protein sequence ID" value="KAK3365172.1"/>
    <property type="molecule type" value="Genomic_DNA"/>
</dbReference>
<dbReference type="Proteomes" id="UP001287356">
    <property type="component" value="Unassembled WGS sequence"/>
</dbReference>
<feature type="region of interest" description="Disordered" evidence="1">
    <location>
        <begin position="55"/>
        <end position="130"/>
    </location>
</feature>
<comment type="caution">
    <text evidence="2">The sequence shown here is derived from an EMBL/GenBank/DDBJ whole genome shotgun (WGS) entry which is preliminary data.</text>
</comment>
<name>A0AAE0MZI2_9PEZI</name>
<feature type="region of interest" description="Disordered" evidence="1">
    <location>
        <begin position="321"/>
        <end position="342"/>
    </location>
</feature>
<protein>
    <submittedName>
        <fullName evidence="2">Uncharacterized protein</fullName>
    </submittedName>
</protein>
<feature type="region of interest" description="Disordered" evidence="1">
    <location>
        <begin position="374"/>
        <end position="413"/>
    </location>
</feature>
<reference evidence="2" key="1">
    <citation type="journal article" date="2023" name="Mol. Phylogenet. Evol.">
        <title>Genome-scale phylogeny and comparative genomics of the fungal order Sordariales.</title>
        <authorList>
            <person name="Hensen N."/>
            <person name="Bonometti L."/>
            <person name="Westerberg I."/>
            <person name="Brannstrom I.O."/>
            <person name="Guillou S."/>
            <person name="Cros-Aarteil S."/>
            <person name="Calhoun S."/>
            <person name="Haridas S."/>
            <person name="Kuo A."/>
            <person name="Mondo S."/>
            <person name="Pangilinan J."/>
            <person name="Riley R."/>
            <person name="LaButti K."/>
            <person name="Andreopoulos B."/>
            <person name="Lipzen A."/>
            <person name="Chen C."/>
            <person name="Yan M."/>
            <person name="Daum C."/>
            <person name="Ng V."/>
            <person name="Clum A."/>
            <person name="Steindorff A."/>
            <person name="Ohm R.A."/>
            <person name="Martin F."/>
            <person name="Silar P."/>
            <person name="Natvig D.O."/>
            <person name="Lalanne C."/>
            <person name="Gautier V."/>
            <person name="Ament-Velasquez S.L."/>
            <person name="Kruys A."/>
            <person name="Hutchinson M.I."/>
            <person name="Powell A.J."/>
            <person name="Barry K."/>
            <person name="Miller A.N."/>
            <person name="Grigoriev I.V."/>
            <person name="Debuchy R."/>
            <person name="Gladieux P."/>
            <person name="Hiltunen Thoren M."/>
            <person name="Johannesson H."/>
        </authorList>
    </citation>
    <scope>NUCLEOTIDE SEQUENCE</scope>
    <source>
        <strain evidence="2">CBS 958.72</strain>
    </source>
</reference>
<feature type="compositionally biased region" description="Polar residues" evidence="1">
    <location>
        <begin position="24"/>
        <end position="34"/>
    </location>
</feature>
<evidence type="ECO:0000313" key="3">
    <source>
        <dbReference type="Proteomes" id="UP001287356"/>
    </source>
</evidence>
<feature type="compositionally biased region" description="Low complexity" evidence="1">
    <location>
        <begin position="76"/>
        <end position="86"/>
    </location>
</feature>
<feature type="compositionally biased region" description="Basic residues" evidence="1">
    <location>
        <begin position="397"/>
        <end position="413"/>
    </location>
</feature>
<proteinExistence type="predicted"/>
<reference evidence="2" key="2">
    <citation type="submission" date="2023-06" db="EMBL/GenBank/DDBJ databases">
        <authorList>
            <consortium name="Lawrence Berkeley National Laboratory"/>
            <person name="Haridas S."/>
            <person name="Hensen N."/>
            <person name="Bonometti L."/>
            <person name="Westerberg I."/>
            <person name="Brannstrom I.O."/>
            <person name="Guillou S."/>
            <person name="Cros-Aarteil S."/>
            <person name="Calhoun S."/>
            <person name="Kuo A."/>
            <person name="Mondo S."/>
            <person name="Pangilinan J."/>
            <person name="Riley R."/>
            <person name="Labutti K."/>
            <person name="Andreopoulos B."/>
            <person name="Lipzen A."/>
            <person name="Chen C."/>
            <person name="Yanf M."/>
            <person name="Daum C."/>
            <person name="Ng V."/>
            <person name="Clum A."/>
            <person name="Steindorff A."/>
            <person name="Ohm R."/>
            <person name="Martin F."/>
            <person name="Silar P."/>
            <person name="Natvig D."/>
            <person name="Lalanne C."/>
            <person name="Gautier V."/>
            <person name="Ament-Velasquez S.L."/>
            <person name="Kruys A."/>
            <person name="Hutchinson M.I."/>
            <person name="Powell A.J."/>
            <person name="Barry K."/>
            <person name="Miller A.N."/>
            <person name="Grigoriev I.V."/>
            <person name="Debuchy R."/>
            <person name="Gladieux P."/>
            <person name="Thoren M.H."/>
            <person name="Johannesson H."/>
        </authorList>
    </citation>
    <scope>NUCLEOTIDE SEQUENCE</scope>
    <source>
        <strain evidence="2">CBS 958.72</strain>
    </source>
</reference>